<keyword evidence="3" id="KW-1003">Cell membrane</keyword>
<evidence type="ECO:0000256" key="3">
    <source>
        <dbReference type="ARBA" id="ARBA00022475"/>
    </source>
</evidence>
<keyword evidence="12" id="KW-1185">Reference proteome</keyword>
<keyword evidence="4 9" id="KW-0812">Transmembrane</keyword>
<comment type="subcellular location">
    <subcellularLocation>
        <location evidence="1">Cell membrane</location>
        <topology evidence="1">Multi-pass membrane protein</topology>
    </subcellularLocation>
    <subcellularLocation>
        <location evidence="8">Membrane</location>
        <topology evidence="8">Multi-pass membrane protein</topology>
    </subcellularLocation>
</comment>
<feature type="transmembrane region" description="Helical" evidence="9">
    <location>
        <begin position="169"/>
        <end position="195"/>
    </location>
</feature>
<evidence type="ECO:0000256" key="1">
    <source>
        <dbReference type="ARBA" id="ARBA00004651"/>
    </source>
</evidence>
<evidence type="ECO:0000256" key="4">
    <source>
        <dbReference type="ARBA" id="ARBA00022692"/>
    </source>
</evidence>
<reference evidence="11 12" key="1">
    <citation type="submission" date="2018-07" db="EMBL/GenBank/DDBJ databases">
        <title>Genomic Encyclopedia of Type Strains, Phase IV (KMG-IV): sequencing the most valuable type-strain genomes for metagenomic binning, comparative biology and taxonomic classification.</title>
        <authorList>
            <person name="Goeker M."/>
        </authorList>
    </citation>
    <scope>NUCLEOTIDE SEQUENCE [LARGE SCALE GENOMIC DNA]</scope>
    <source>
        <strain evidence="11 12">DSM 21410</strain>
    </source>
</reference>
<evidence type="ECO:0000256" key="8">
    <source>
        <dbReference type="RuleBase" id="RU004057"/>
    </source>
</evidence>
<dbReference type="RefSeq" id="WP_170125721.1">
    <property type="nucleotide sequence ID" value="NZ_BHZF01000002.1"/>
</dbReference>
<sequence>MKNYQSWFGAVIITVALVLAWLIYEKILGAGSNFVGGVNSGEPVKGNYLGVMYKGGPLVVVLIAFQIILLAYAAERLLTLRRAYGRIKTQAFVMQVRNLLKQGKWVEMIALCDAQRGSLGNVVKSALSAFKTWSDSHPEASQAEKIAWIETELEEATQLEIPILQKNMVVISTLAQISTLIGLLGTVTGMIIAFASMARVGAPDAVGLANGISQALVTTALGIPTAALGIVLYNYLANEIEQIIYSIDEVNFTIAQYFKLQKV</sequence>
<dbReference type="GO" id="GO:0005886">
    <property type="term" value="C:plasma membrane"/>
    <property type="evidence" value="ECO:0007669"/>
    <property type="project" value="UniProtKB-SubCell"/>
</dbReference>
<name>A0A369A6B5_9FLAO</name>
<keyword evidence="5 8" id="KW-0653">Protein transport</keyword>
<dbReference type="AlphaFoldDB" id="A0A369A6B5"/>
<keyword evidence="2 8" id="KW-0813">Transport</keyword>
<evidence type="ECO:0000256" key="5">
    <source>
        <dbReference type="ARBA" id="ARBA00022927"/>
    </source>
</evidence>
<comment type="caution">
    <text evidence="11">The sequence shown here is derived from an EMBL/GenBank/DDBJ whole genome shotgun (WGS) entry which is preliminary data.</text>
</comment>
<evidence type="ECO:0000256" key="2">
    <source>
        <dbReference type="ARBA" id="ARBA00022448"/>
    </source>
</evidence>
<evidence type="ECO:0000256" key="6">
    <source>
        <dbReference type="ARBA" id="ARBA00022989"/>
    </source>
</evidence>
<gene>
    <name evidence="11" type="ORF">DES35_102415</name>
</gene>
<comment type="similarity">
    <text evidence="8">Belongs to the exbB/tolQ family.</text>
</comment>
<dbReference type="InterPro" id="IPR002898">
    <property type="entry name" value="MotA_ExbB_proton_chnl"/>
</dbReference>
<feature type="transmembrane region" description="Helical" evidence="9">
    <location>
        <begin position="215"/>
        <end position="236"/>
    </location>
</feature>
<feature type="transmembrane region" description="Helical" evidence="9">
    <location>
        <begin position="7"/>
        <end position="24"/>
    </location>
</feature>
<evidence type="ECO:0000256" key="9">
    <source>
        <dbReference type="SAM" id="Phobius"/>
    </source>
</evidence>
<dbReference type="Pfam" id="PF01618">
    <property type="entry name" value="MotA_ExbB"/>
    <property type="match status" value="1"/>
</dbReference>
<feature type="domain" description="MotA/TolQ/ExbB proton channel" evidence="10">
    <location>
        <begin position="141"/>
        <end position="248"/>
    </location>
</feature>
<proteinExistence type="inferred from homology"/>
<feature type="transmembrane region" description="Helical" evidence="9">
    <location>
        <begin position="55"/>
        <end position="74"/>
    </location>
</feature>
<keyword evidence="7 9" id="KW-0472">Membrane</keyword>
<evidence type="ECO:0000259" key="10">
    <source>
        <dbReference type="Pfam" id="PF01618"/>
    </source>
</evidence>
<dbReference type="EMBL" id="QPJS01000002">
    <property type="protein sequence ID" value="RCX03958.1"/>
    <property type="molecule type" value="Genomic_DNA"/>
</dbReference>
<protein>
    <submittedName>
        <fullName evidence="11">Outer membrane transport energization protein ExbB</fullName>
    </submittedName>
</protein>
<accession>A0A369A6B5</accession>
<dbReference type="Proteomes" id="UP000253517">
    <property type="component" value="Unassembled WGS sequence"/>
</dbReference>
<dbReference type="PANTHER" id="PTHR30625">
    <property type="entry name" value="PROTEIN TOLQ"/>
    <property type="match status" value="1"/>
</dbReference>
<dbReference type="InterPro" id="IPR050790">
    <property type="entry name" value="ExbB/TolQ_transport"/>
</dbReference>
<keyword evidence="6 9" id="KW-1133">Transmembrane helix</keyword>
<dbReference type="PANTHER" id="PTHR30625:SF15">
    <property type="entry name" value="BIOPOLYMER TRANSPORT PROTEIN EXBB"/>
    <property type="match status" value="1"/>
</dbReference>
<organism evidence="11 12">
    <name type="scientific">Schleiferia thermophila</name>
    <dbReference type="NCBI Taxonomy" id="884107"/>
    <lineage>
        <taxon>Bacteria</taxon>
        <taxon>Pseudomonadati</taxon>
        <taxon>Bacteroidota</taxon>
        <taxon>Flavobacteriia</taxon>
        <taxon>Flavobacteriales</taxon>
        <taxon>Schleiferiaceae</taxon>
        <taxon>Schleiferia</taxon>
    </lineage>
</organism>
<evidence type="ECO:0000256" key="7">
    <source>
        <dbReference type="ARBA" id="ARBA00023136"/>
    </source>
</evidence>
<dbReference type="GO" id="GO:0017038">
    <property type="term" value="P:protein import"/>
    <property type="evidence" value="ECO:0007669"/>
    <property type="project" value="TreeGrafter"/>
</dbReference>
<evidence type="ECO:0000313" key="12">
    <source>
        <dbReference type="Proteomes" id="UP000253517"/>
    </source>
</evidence>
<evidence type="ECO:0000313" key="11">
    <source>
        <dbReference type="EMBL" id="RCX03958.1"/>
    </source>
</evidence>